<evidence type="ECO:0000259" key="7">
    <source>
        <dbReference type="Pfam" id="PF13396"/>
    </source>
</evidence>
<dbReference type="InterPro" id="IPR027379">
    <property type="entry name" value="CLS_N"/>
</dbReference>
<sequence>MDIEPTVPIGVDIALAAMVVAWAILTVTAVVSVLRADHDRWGGKFWWSALVVALPILGALAWFAFGARRREPVR</sequence>
<keyword evidence="3 6" id="KW-0812">Transmembrane</keyword>
<keyword evidence="4 6" id="KW-1133">Transmembrane helix</keyword>
<evidence type="ECO:0000256" key="1">
    <source>
        <dbReference type="ARBA" id="ARBA00004651"/>
    </source>
</evidence>
<dbReference type="EMBL" id="JBHUFB010000012">
    <property type="protein sequence ID" value="MFD1813767.1"/>
    <property type="molecule type" value="Genomic_DNA"/>
</dbReference>
<dbReference type="Pfam" id="PF13396">
    <property type="entry name" value="PLDc_N"/>
    <property type="match status" value="1"/>
</dbReference>
<dbReference type="RefSeq" id="WP_378486259.1">
    <property type="nucleotide sequence ID" value="NZ_JBHUFB010000012.1"/>
</dbReference>
<evidence type="ECO:0000256" key="2">
    <source>
        <dbReference type="ARBA" id="ARBA00022475"/>
    </source>
</evidence>
<keyword evidence="9" id="KW-1185">Reference proteome</keyword>
<feature type="domain" description="Cardiolipin synthase N-terminal" evidence="7">
    <location>
        <begin position="24"/>
        <end position="66"/>
    </location>
</feature>
<dbReference type="Proteomes" id="UP001597286">
    <property type="component" value="Unassembled WGS sequence"/>
</dbReference>
<comment type="caution">
    <text evidence="8">The sequence shown here is derived from an EMBL/GenBank/DDBJ whole genome shotgun (WGS) entry which is preliminary data.</text>
</comment>
<evidence type="ECO:0000256" key="4">
    <source>
        <dbReference type="ARBA" id="ARBA00022989"/>
    </source>
</evidence>
<evidence type="ECO:0000256" key="3">
    <source>
        <dbReference type="ARBA" id="ARBA00022692"/>
    </source>
</evidence>
<evidence type="ECO:0000313" key="8">
    <source>
        <dbReference type="EMBL" id="MFD1813767.1"/>
    </source>
</evidence>
<evidence type="ECO:0000313" key="9">
    <source>
        <dbReference type="Proteomes" id="UP001597286"/>
    </source>
</evidence>
<name>A0ABW4P5H2_9NOCA</name>
<keyword evidence="5 6" id="KW-0472">Membrane</keyword>
<evidence type="ECO:0000256" key="6">
    <source>
        <dbReference type="SAM" id="Phobius"/>
    </source>
</evidence>
<organism evidence="8 9">
    <name type="scientific">Rhodococcus gannanensis</name>
    <dbReference type="NCBI Taxonomy" id="1960308"/>
    <lineage>
        <taxon>Bacteria</taxon>
        <taxon>Bacillati</taxon>
        <taxon>Actinomycetota</taxon>
        <taxon>Actinomycetes</taxon>
        <taxon>Mycobacteriales</taxon>
        <taxon>Nocardiaceae</taxon>
        <taxon>Rhodococcus</taxon>
    </lineage>
</organism>
<keyword evidence="2" id="KW-1003">Cell membrane</keyword>
<evidence type="ECO:0000256" key="5">
    <source>
        <dbReference type="ARBA" id="ARBA00023136"/>
    </source>
</evidence>
<feature type="transmembrane region" description="Helical" evidence="6">
    <location>
        <begin position="12"/>
        <end position="33"/>
    </location>
</feature>
<reference evidence="9" key="1">
    <citation type="journal article" date="2019" name="Int. J. Syst. Evol. Microbiol.">
        <title>The Global Catalogue of Microorganisms (GCM) 10K type strain sequencing project: providing services to taxonomists for standard genome sequencing and annotation.</title>
        <authorList>
            <consortium name="The Broad Institute Genomics Platform"/>
            <consortium name="The Broad Institute Genome Sequencing Center for Infectious Disease"/>
            <person name="Wu L."/>
            <person name="Ma J."/>
        </authorList>
    </citation>
    <scope>NUCLEOTIDE SEQUENCE [LARGE SCALE GENOMIC DNA]</scope>
    <source>
        <strain evidence="9">DT72</strain>
    </source>
</reference>
<accession>A0ABW4P5H2</accession>
<comment type="subcellular location">
    <subcellularLocation>
        <location evidence="1">Cell membrane</location>
        <topology evidence="1">Multi-pass membrane protein</topology>
    </subcellularLocation>
</comment>
<gene>
    <name evidence="8" type="ORF">ACFSJG_16225</name>
</gene>
<proteinExistence type="predicted"/>
<protein>
    <submittedName>
        <fullName evidence="8">PLD nuclease N-terminal domain-containing protein</fullName>
    </submittedName>
</protein>
<feature type="transmembrane region" description="Helical" evidence="6">
    <location>
        <begin position="45"/>
        <end position="65"/>
    </location>
</feature>